<dbReference type="SUPFAM" id="SSF56796">
    <property type="entry name" value="Dehydroquinate synthase-like"/>
    <property type="match status" value="1"/>
</dbReference>
<sequence>MCPLASAFTPDLRRGSALDRSLQAGPLHVPVQVRLGAGPTDELPLAVRRTGADRIVVLTEASLPEAHLDRVLRLVETVAPAEVRKLPAPPRETAEPGVVPDGAAVVALGGGRVVRAADRLARPDGTRPPLLRLPTTLRAMSDAALSVAGLVDPVAGPHPAPVLVLEWLDFLDTLDTGALRAGVCAVVRDVLAVAPGSYDQVAGRLLRDGRYDPETVAGFLSLSLEVRAALLTYDPLQTGPAAALHYGRALARALRASARPGTLPHGADALLGLLVAARLARLSGLLDVSAELAHTELVERAGGPSALPPGTDAEDVLGALMSGSAGRRPPRQRAAGTGADRVRLVLLDDLGAPHLERGRALSPVDTGILRAALDTFVPGHGPGPGPGQDRALMPLGRQAPESR</sequence>
<accession>A0ABY6QNZ5</accession>
<feature type="domain" description="3-dehydroquinate synthase C-terminal" evidence="2">
    <location>
        <begin position="212"/>
        <end position="320"/>
    </location>
</feature>
<evidence type="ECO:0000313" key="3">
    <source>
        <dbReference type="EMBL" id="UZX19523.1"/>
    </source>
</evidence>
<dbReference type="Pfam" id="PF24621">
    <property type="entry name" value="DHQS_C"/>
    <property type="match status" value="1"/>
</dbReference>
<dbReference type="Gene3D" id="3.40.50.1970">
    <property type="match status" value="1"/>
</dbReference>
<dbReference type="Gene3D" id="1.20.1090.10">
    <property type="entry name" value="Dehydroquinate synthase-like - alpha domain"/>
    <property type="match status" value="1"/>
</dbReference>
<evidence type="ECO:0000256" key="1">
    <source>
        <dbReference type="SAM" id="MobiDB-lite"/>
    </source>
</evidence>
<dbReference type="Proteomes" id="UP001164506">
    <property type="component" value="Chromosome"/>
</dbReference>
<organism evidence="3 4">
    <name type="scientific">Streptomyces tanashiensis</name>
    <dbReference type="NCBI Taxonomy" id="67367"/>
    <lineage>
        <taxon>Bacteria</taxon>
        <taxon>Bacillati</taxon>
        <taxon>Actinomycetota</taxon>
        <taxon>Actinomycetes</taxon>
        <taxon>Kitasatosporales</taxon>
        <taxon>Streptomycetaceae</taxon>
        <taxon>Streptomyces</taxon>
    </lineage>
</organism>
<name>A0ABY6QNZ5_9ACTN</name>
<dbReference type="GeneID" id="95598114"/>
<protein>
    <recommendedName>
        <fullName evidence="2">3-dehydroquinate synthase C-terminal domain-containing protein</fullName>
    </recommendedName>
</protein>
<dbReference type="EMBL" id="CP084204">
    <property type="protein sequence ID" value="UZX19523.1"/>
    <property type="molecule type" value="Genomic_DNA"/>
</dbReference>
<evidence type="ECO:0000313" key="4">
    <source>
        <dbReference type="Proteomes" id="UP001164506"/>
    </source>
</evidence>
<dbReference type="RefSeq" id="WP_267257932.1">
    <property type="nucleotide sequence ID" value="NZ_CP084204.1"/>
</dbReference>
<keyword evidence="4" id="KW-1185">Reference proteome</keyword>
<reference evidence="3" key="1">
    <citation type="submission" date="2021-09" db="EMBL/GenBank/DDBJ databases">
        <title>Complete genome sequence and metabolic characterization of Streptomyces tanashiensis DSM 731 the producer of antibacterial Kalafungin and diverse secondary metabolites.</title>
        <authorList>
            <person name="Abbasi M.N."/>
            <person name="Anwar M.N."/>
            <person name="Alam K."/>
            <person name="Shoaib M."/>
            <person name="Lin Z."/>
            <person name="Hayat M."/>
            <person name="Ali M.I."/>
            <person name="Malik H.M.T."/>
            <person name="Ahmed I."/>
            <person name="Li A."/>
            <person name="Hailong Wang H."/>
            <person name="Zhang Y."/>
        </authorList>
    </citation>
    <scope>NUCLEOTIDE SEQUENCE</scope>
    <source>
        <strain evidence="3">Kala</strain>
    </source>
</reference>
<dbReference type="InterPro" id="IPR056179">
    <property type="entry name" value="DHQS_C"/>
</dbReference>
<proteinExistence type="predicted"/>
<gene>
    <name evidence="3" type="ORF">LDH80_01690</name>
</gene>
<feature type="region of interest" description="Disordered" evidence="1">
    <location>
        <begin position="376"/>
        <end position="403"/>
    </location>
</feature>
<evidence type="ECO:0000259" key="2">
    <source>
        <dbReference type="Pfam" id="PF24621"/>
    </source>
</evidence>